<evidence type="ECO:0000313" key="2">
    <source>
        <dbReference type="EMBL" id="MFC6591019.1"/>
    </source>
</evidence>
<reference evidence="3" key="1">
    <citation type="journal article" date="2019" name="Int. J. Syst. Evol. Microbiol.">
        <title>The Global Catalogue of Microorganisms (GCM) 10K type strain sequencing project: providing services to taxonomists for standard genome sequencing and annotation.</title>
        <authorList>
            <consortium name="The Broad Institute Genomics Platform"/>
            <consortium name="The Broad Institute Genome Sequencing Center for Infectious Disease"/>
            <person name="Wu L."/>
            <person name="Ma J."/>
        </authorList>
    </citation>
    <scope>NUCLEOTIDE SEQUENCE [LARGE SCALE GENOMIC DNA]</scope>
    <source>
        <strain evidence="3">CGMCC 1.15772</strain>
    </source>
</reference>
<feature type="signal peptide" evidence="1">
    <location>
        <begin position="1"/>
        <end position="19"/>
    </location>
</feature>
<keyword evidence="1" id="KW-0732">Signal</keyword>
<gene>
    <name evidence="2" type="ORF">ACFP81_02555</name>
</gene>
<evidence type="ECO:0000313" key="3">
    <source>
        <dbReference type="Proteomes" id="UP001596297"/>
    </source>
</evidence>
<dbReference type="EMBL" id="JBHSWD010000001">
    <property type="protein sequence ID" value="MFC6591019.1"/>
    <property type="molecule type" value="Genomic_DNA"/>
</dbReference>
<dbReference type="RefSeq" id="WP_380082025.1">
    <property type="nucleotide sequence ID" value="NZ_JBHSWD010000001.1"/>
</dbReference>
<accession>A0ABW1YDN4</accession>
<keyword evidence="3" id="KW-1185">Reference proteome</keyword>
<sequence length="121" mass="13482">MNRAFILFAALSLFGAAAAQQTTAFHGLNVPTYPGAQNVRIETDSDEYDLYFKRNNELRKVYDYYVQYLSSQGFSVVSTKAKANGMGYKANLSRGAGPSNNVELDVKVKHGENKVEIEFDE</sequence>
<proteinExistence type="predicted"/>
<organism evidence="2 3">
    <name type="scientific">Deinococcus lacus</name>
    <dbReference type="NCBI Taxonomy" id="392561"/>
    <lineage>
        <taxon>Bacteria</taxon>
        <taxon>Thermotogati</taxon>
        <taxon>Deinococcota</taxon>
        <taxon>Deinococci</taxon>
        <taxon>Deinococcales</taxon>
        <taxon>Deinococcaceae</taxon>
        <taxon>Deinococcus</taxon>
    </lineage>
</organism>
<protein>
    <submittedName>
        <fullName evidence="2">Uncharacterized protein</fullName>
    </submittedName>
</protein>
<evidence type="ECO:0000256" key="1">
    <source>
        <dbReference type="SAM" id="SignalP"/>
    </source>
</evidence>
<comment type="caution">
    <text evidence="2">The sequence shown here is derived from an EMBL/GenBank/DDBJ whole genome shotgun (WGS) entry which is preliminary data.</text>
</comment>
<dbReference type="Proteomes" id="UP001596297">
    <property type="component" value="Unassembled WGS sequence"/>
</dbReference>
<name>A0ABW1YDN4_9DEIO</name>
<feature type="chain" id="PRO_5047382836" evidence="1">
    <location>
        <begin position="20"/>
        <end position="121"/>
    </location>
</feature>